<dbReference type="Proteomes" id="UP000597444">
    <property type="component" value="Unassembled WGS sequence"/>
</dbReference>
<protein>
    <recommendedName>
        <fullName evidence="1">Transposase IS204/IS1001/IS1096/IS1165 DDE domain-containing protein</fullName>
    </recommendedName>
</protein>
<gene>
    <name evidence="2" type="ORF">KSF_001030</name>
</gene>
<name>A0A8J3MZC3_9CHLR</name>
<dbReference type="EMBL" id="BNJK01000001">
    <property type="protein sequence ID" value="GHO90055.1"/>
    <property type="molecule type" value="Genomic_DNA"/>
</dbReference>
<dbReference type="PANTHER" id="PTHR33498:SF1">
    <property type="entry name" value="TRANSPOSASE FOR INSERTION SEQUENCE ELEMENT IS1557"/>
    <property type="match status" value="1"/>
</dbReference>
<reference evidence="2" key="1">
    <citation type="submission" date="2020-10" db="EMBL/GenBank/DDBJ databases">
        <title>Taxonomic study of unclassified bacteria belonging to the class Ktedonobacteria.</title>
        <authorList>
            <person name="Yabe S."/>
            <person name="Wang C.M."/>
            <person name="Zheng Y."/>
            <person name="Sakai Y."/>
            <person name="Cavaletti L."/>
            <person name="Monciardini P."/>
            <person name="Donadio S."/>
        </authorList>
    </citation>
    <scope>NUCLEOTIDE SEQUENCE</scope>
    <source>
        <strain evidence="2">ID150040</strain>
    </source>
</reference>
<dbReference type="Pfam" id="PF01610">
    <property type="entry name" value="DDE_Tnp_ISL3"/>
    <property type="match status" value="1"/>
</dbReference>
<organism evidence="2 3">
    <name type="scientific">Reticulibacter mediterranei</name>
    <dbReference type="NCBI Taxonomy" id="2778369"/>
    <lineage>
        <taxon>Bacteria</taxon>
        <taxon>Bacillati</taxon>
        <taxon>Chloroflexota</taxon>
        <taxon>Ktedonobacteria</taxon>
        <taxon>Ktedonobacterales</taxon>
        <taxon>Reticulibacteraceae</taxon>
        <taxon>Reticulibacter</taxon>
    </lineage>
</organism>
<proteinExistence type="predicted"/>
<dbReference type="RefSeq" id="WP_220201059.1">
    <property type="nucleotide sequence ID" value="NZ_BNJK01000001.1"/>
</dbReference>
<evidence type="ECO:0000313" key="2">
    <source>
        <dbReference type="EMBL" id="GHO90055.1"/>
    </source>
</evidence>
<dbReference type="AlphaFoldDB" id="A0A8J3MZC3"/>
<feature type="domain" description="Transposase IS204/IS1001/IS1096/IS1165 DDE" evidence="1">
    <location>
        <begin position="74"/>
        <end position="197"/>
    </location>
</feature>
<dbReference type="InterPro" id="IPR002560">
    <property type="entry name" value="Transposase_DDE"/>
</dbReference>
<sequence length="341" mass="37920">MPTSSLCGTTPELTSPHGQFTTGLRAFLSTLRREAGDAGGARIAASLGLQATARMLLRVLHAQLLSEPEPPRIIGVDDWAWKKRSRYGAIIVDLERRRPIALLEQRSVAVVAAWLGKHPTIEIVARDRSEEFAAAIREALPQAVQVADRFHLVGNLAPYLDRFITRRWKELHRAIVPPISLEQGEALASYSPTRLQRRLANAEEGATLYQQARALREAGLLHKEIGQRLGVSARTLGRWLSQGYGPATQRRRKKPSHLDRFVLYLLNRWADGCRNGRILHQEVCDRGYRGGARTVYKFLQSLRASPPPSPRPKTAPVLACAGSIGAGEQNDRDLTPYRSSQ</sequence>
<accession>A0A8J3MZC3</accession>
<dbReference type="InterPro" id="IPR047951">
    <property type="entry name" value="Transpos_ISL3"/>
</dbReference>
<evidence type="ECO:0000313" key="3">
    <source>
        <dbReference type="Proteomes" id="UP000597444"/>
    </source>
</evidence>
<evidence type="ECO:0000259" key="1">
    <source>
        <dbReference type="Pfam" id="PF01610"/>
    </source>
</evidence>
<comment type="caution">
    <text evidence="2">The sequence shown here is derived from an EMBL/GenBank/DDBJ whole genome shotgun (WGS) entry which is preliminary data.</text>
</comment>
<dbReference type="PANTHER" id="PTHR33498">
    <property type="entry name" value="TRANSPOSASE FOR INSERTION SEQUENCE ELEMENT IS1557"/>
    <property type="match status" value="1"/>
</dbReference>
<keyword evidence="3" id="KW-1185">Reference proteome</keyword>